<feature type="region of interest" description="Disordered" evidence="1">
    <location>
        <begin position="1"/>
        <end position="49"/>
    </location>
</feature>
<organism evidence="2">
    <name type="scientific">uncultured Rubrobacteraceae bacterium</name>
    <dbReference type="NCBI Taxonomy" id="349277"/>
    <lineage>
        <taxon>Bacteria</taxon>
        <taxon>Bacillati</taxon>
        <taxon>Actinomycetota</taxon>
        <taxon>Rubrobacteria</taxon>
        <taxon>Rubrobacterales</taxon>
        <taxon>Rubrobacteraceae</taxon>
        <taxon>environmental samples</taxon>
    </lineage>
</organism>
<dbReference type="EMBL" id="CADCUT010000030">
    <property type="protein sequence ID" value="CAA9389591.1"/>
    <property type="molecule type" value="Genomic_DNA"/>
</dbReference>
<gene>
    <name evidence="2" type="ORF">AVDCRST_MAG03-501</name>
</gene>
<evidence type="ECO:0000256" key="1">
    <source>
        <dbReference type="SAM" id="MobiDB-lite"/>
    </source>
</evidence>
<proteinExistence type="predicted"/>
<protein>
    <submittedName>
        <fullName evidence="2">Uncharacterized protein</fullName>
    </submittedName>
</protein>
<sequence>MRDVVHDEHEGKAAASRNLENVGKEPGDPVTSTDPGPSGSTAHGRPVQH</sequence>
<evidence type="ECO:0000313" key="2">
    <source>
        <dbReference type="EMBL" id="CAA9389591.1"/>
    </source>
</evidence>
<accession>A0A6J4NMT6</accession>
<reference evidence="2" key="1">
    <citation type="submission" date="2020-02" db="EMBL/GenBank/DDBJ databases">
        <authorList>
            <person name="Meier V. D."/>
        </authorList>
    </citation>
    <scope>NUCLEOTIDE SEQUENCE</scope>
    <source>
        <strain evidence="2">AVDCRST_MAG03</strain>
    </source>
</reference>
<feature type="compositionally biased region" description="Basic and acidic residues" evidence="1">
    <location>
        <begin position="1"/>
        <end position="12"/>
    </location>
</feature>
<name>A0A6J4NMT6_9ACTN</name>
<feature type="compositionally biased region" description="Polar residues" evidence="1">
    <location>
        <begin position="30"/>
        <end position="41"/>
    </location>
</feature>
<dbReference type="AlphaFoldDB" id="A0A6J4NMT6"/>